<evidence type="ECO:0000313" key="2">
    <source>
        <dbReference type="EMBL" id="GIF04261.1"/>
    </source>
</evidence>
<name>A0A919N4L4_9ACTN</name>
<reference evidence="2" key="1">
    <citation type="submission" date="2021-01" db="EMBL/GenBank/DDBJ databases">
        <title>Whole genome shotgun sequence of Actinoplanes siamensis NBRC 109076.</title>
        <authorList>
            <person name="Komaki H."/>
            <person name="Tamura T."/>
        </authorList>
    </citation>
    <scope>NUCLEOTIDE SEQUENCE</scope>
    <source>
        <strain evidence="2">NBRC 109076</strain>
    </source>
</reference>
<keyword evidence="1" id="KW-0812">Transmembrane</keyword>
<keyword evidence="1" id="KW-1133">Transmembrane helix</keyword>
<dbReference type="AlphaFoldDB" id="A0A919N4L4"/>
<protein>
    <recommendedName>
        <fullName evidence="4">Pilus assembly protein Flp/PilA</fullName>
    </recommendedName>
</protein>
<organism evidence="2 3">
    <name type="scientific">Actinoplanes siamensis</name>
    <dbReference type="NCBI Taxonomy" id="1223317"/>
    <lineage>
        <taxon>Bacteria</taxon>
        <taxon>Bacillati</taxon>
        <taxon>Actinomycetota</taxon>
        <taxon>Actinomycetes</taxon>
        <taxon>Micromonosporales</taxon>
        <taxon>Micromonosporaceae</taxon>
        <taxon>Actinoplanes</taxon>
    </lineage>
</organism>
<keyword evidence="1" id="KW-0472">Membrane</keyword>
<dbReference type="RefSeq" id="WP_203678051.1">
    <property type="nucleotide sequence ID" value="NZ_BOMW01000017.1"/>
</dbReference>
<gene>
    <name evidence="2" type="ORF">Asi03nite_17990</name>
</gene>
<feature type="transmembrane region" description="Helical" evidence="1">
    <location>
        <begin position="31"/>
        <end position="55"/>
    </location>
</feature>
<evidence type="ECO:0008006" key="4">
    <source>
        <dbReference type="Google" id="ProtNLM"/>
    </source>
</evidence>
<keyword evidence="3" id="KW-1185">Reference proteome</keyword>
<dbReference type="Proteomes" id="UP000629619">
    <property type="component" value="Unassembled WGS sequence"/>
</dbReference>
<accession>A0A919N4L4</accession>
<comment type="caution">
    <text evidence="2">The sequence shown here is derived from an EMBL/GenBank/DDBJ whole genome shotgun (WGS) entry which is preliminary data.</text>
</comment>
<evidence type="ECO:0000256" key="1">
    <source>
        <dbReference type="SAM" id="Phobius"/>
    </source>
</evidence>
<proteinExistence type="predicted"/>
<dbReference type="EMBL" id="BOMW01000017">
    <property type="protein sequence ID" value="GIF04261.1"/>
    <property type="molecule type" value="Genomic_DNA"/>
</dbReference>
<sequence>MEKLNMLVTYLHARYFAAADDRGATVVEYSLLAAIVVGVCIAAFSAFGGQIASVLTTLTREISFPGVS</sequence>
<evidence type="ECO:0000313" key="3">
    <source>
        <dbReference type="Proteomes" id="UP000629619"/>
    </source>
</evidence>